<dbReference type="PANTHER" id="PTHR33361:SF16">
    <property type="entry name" value="DUF885 DOMAIN-CONTAINING PROTEIN"/>
    <property type="match status" value="1"/>
</dbReference>
<gene>
    <name evidence="1" type="ORF">C7378_0767</name>
</gene>
<dbReference type="AlphaFoldDB" id="A0A4R1LBM4"/>
<name>A0A4R1LBM4_9BACT</name>
<dbReference type="OrthoDB" id="9760040at2"/>
<proteinExistence type="predicted"/>
<reference evidence="1 2" key="1">
    <citation type="submission" date="2019-03" db="EMBL/GenBank/DDBJ databases">
        <title>Genomic Encyclopedia of Type Strains, Phase IV (KMG-IV): sequencing the most valuable type-strain genomes for metagenomic binning, comparative biology and taxonomic classification.</title>
        <authorList>
            <person name="Goeker M."/>
        </authorList>
    </citation>
    <scope>NUCLEOTIDE SEQUENCE [LARGE SCALE GENOMIC DNA]</scope>
    <source>
        <strain evidence="1 2">DSM 103428</strain>
    </source>
</reference>
<dbReference type="EMBL" id="SMGK01000001">
    <property type="protein sequence ID" value="TCK75775.1"/>
    <property type="molecule type" value="Genomic_DNA"/>
</dbReference>
<protein>
    <submittedName>
        <fullName evidence="1">Uncharacterized protein (DUF885 family)</fullName>
    </submittedName>
</protein>
<comment type="caution">
    <text evidence="1">The sequence shown here is derived from an EMBL/GenBank/DDBJ whole genome shotgun (WGS) entry which is preliminary data.</text>
</comment>
<evidence type="ECO:0000313" key="1">
    <source>
        <dbReference type="EMBL" id="TCK75775.1"/>
    </source>
</evidence>
<organism evidence="1 2">
    <name type="scientific">Acidipila rosea</name>
    <dbReference type="NCBI Taxonomy" id="768535"/>
    <lineage>
        <taxon>Bacteria</taxon>
        <taxon>Pseudomonadati</taxon>
        <taxon>Acidobacteriota</taxon>
        <taxon>Terriglobia</taxon>
        <taxon>Terriglobales</taxon>
        <taxon>Acidobacteriaceae</taxon>
        <taxon>Acidipila</taxon>
    </lineage>
</organism>
<dbReference type="Proteomes" id="UP000295210">
    <property type="component" value="Unassembled WGS sequence"/>
</dbReference>
<accession>A0A4R1LBM4</accession>
<keyword evidence="2" id="KW-1185">Reference proteome</keyword>
<dbReference type="RefSeq" id="WP_131991880.1">
    <property type="nucleotide sequence ID" value="NZ_SMGK01000001.1"/>
</dbReference>
<evidence type="ECO:0000313" key="2">
    <source>
        <dbReference type="Proteomes" id="UP000295210"/>
    </source>
</evidence>
<dbReference type="PANTHER" id="PTHR33361">
    <property type="entry name" value="GLR0591 PROTEIN"/>
    <property type="match status" value="1"/>
</dbReference>
<sequence length="594" mass="67336">MLARNLSKVTCGGVVLLFASLPMQGQTQQTRKAKLDAAINAEWQYELRTYPEMATYVGDTRYNDRLSDYSPEAYAREERHAEHALQLFKALDVTGLSEQEQLNKALMVRQLSEEVEEARFKDWEMPVNQMNGVHLDYAALASQMPFRTVKDYENYLARLQQLPRAFDQVTADMRLGMRDGLMPPKYLLEKVAAEAQEIAQKKGVESPFAAPVVKFPAGISATEQARLKGAIVKAVEEDAAPAYAKFAAFVRTEYAPHGRTEYGVWSLPDGAARYRFDVRQMTTTELAPDEIHRMGLAQVTEIEAQMVALARSQGYSDLKSFNEHIRKDPALYGKSGAQVLGLYQHYVDQMSGKLPQLFGRLPKNKLEVVPMDAFRAPDAVPADYSPGAGNRPGRVNVNEYDPTHRLLLNVEAIAYHEGIPGHHLQFSIAQEIPGLPPFRRFGNYNAYSEGWAFYAERLGKEVGFYQDPYSEYGRLENEMWRSVRLVVDTGVHYDHWSRAQMIQFFRDHTAMDEQNIETEVDRYIAWPGQALAYKLGQMKILELRERARQQLGARFDLRSFHDAVLAQGPLPLDVLEKTIDQWIAEQKAAGGATR</sequence>
<dbReference type="Pfam" id="PF05960">
    <property type="entry name" value="DUF885"/>
    <property type="match status" value="1"/>
</dbReference>
<dbReference type="InterPro" id="IPR010281">
    <property type="entry name" value="DUF885"/>
</dbReference>